<dbReference type="Proteomes" id="UP000663832">
    <property type="component" value="Unassembled WGS sequence"/>
</dbReference>
<comment type="caution">
    <text evidence="2">The sequence shown here is derived from an EMBL/GenBank/DDBJ whole genome shotgun (WGS) entry which is preliminary data.</text>
</comment>
<dbReference type="AlphaFoldDB" id="A0A815END1"/>
<keyword evidence="3" id="KW-1185">Reference proteome</keyword>
<evidence type="ECO:0000313" key="3">
    <source>
        <dbReference type="Proteomes" id="UP000663832"/>
    </source>
</evidence>
<feature type="compositionally biased region" description="Acidic residues" evidence="1">
    <location>
        <begin position="64"/>
        <end position="74"/>
    </location>
</feature>
<name>A0A815END1_9BILA</name>
<dbReference type="EMBL" id="CAJNOM010000279">
    <property type="protein sequence ID" value="CAF1313873.1"/>
    <property type="molecule type" value="Genomic_DNA"/>
</dbReference>
<evidence type="ECO:0000313" key="2">
    <source>
        <dbReference type="EMBL" id="CAF1313873.1"/>
    </source>
</evidence>
<accession>A0A815END1</accession>
<evidence type="ECO:0000256" key="1">
    <source>
        <dbReference type="SAM" id="MobiDB-lite"/>
    </source>
</evidence>
<feature type="region of interest" description="Disordered" evidence="1">
    <location>
        <begin position="64"/>
        <end position="84"/>
    </location>
</feature>
<gene>
    <name evidence="2" type="ORF">QVE165_LOCUS31944</name>
</gene>
<dbReference type="OrthoDB" id="10176431at2759"/>
<sequence>MGCTTSDGSLVSHSCNFFIAETEEQLYQNNSIANFKTSMLNVGAIELFDDDATDIIKRVTAMEEDVQDSSDDEAMSFGDEFYVE</sequence>
<protein>
    <submittedName>
        <fullName evidence="2">Uncharacterized protein</fullName>
    </submittedName>
</protein>
<organism evidence="2 3">
    <name type="scientific">Adineta steineri</name>
    <dbReference type="NCBI Taxonomy" id="433720"/>
    <lineage>
        <taxon>Eukaryota</taxon>
        <taxon>Metazoa</taxon>
        <taxon>Spiralia</taxon>
        <taxon>Gnathifera</taxon>
        <taxon>Rotifera</taxon>
        <taxon>Eurotatoria</taxon>
        <taxon>Bdelloidea</taxon>
        <taxon>Adinetida</taxon>
        <taxon>Adinetidae</taxon>
        <taxon>Adineta</taxon>
    </lineage>
</organism>
<reference evidence="2" key="1">
    <citation type="submission" date="2021-02" db="EMBL/GenBank/DDBJ databases">
        <authorList>
            <person name="Nowell W R."/>
        </authorList>
    </citation>
    <scope>NUCLEOTIDE SEQUENCE</scope>
</reference>
<proteinExistence type="predicted"/>